<dbReference type="InterPro" id="IPR005548">
    <property type="entry name" value="Cell_div_FtsQ/DivIB_C"/>
</dbReference>
<dbReference type="GO" id="GO:0005886">
    <property type="term" value="C:plasma membrane"/>
    <property type="evidence" value="ECO:0007669"/>
    <property type="project" value="UniProtKB-SubCell"/>
</dbReference>
<dbReference type="OrthoDB" id="9783091at2"/>
<evidence type="ECO:0000256" key="1">
    <source>
        <dbReference type="ARBA" id="ARBA00004370"/>
    </source>
</evidence>
<evidence type="ECO:0000256" key="10">
    <source>
        <dbReference type="SAM" id="MobiDB-lite"/>
    </source>
</evidence>
<keyword evidence="6 9" id="KW-1133">Transmembrane helix</keyword>
<dbReference type="Gene3D" id="3.10.20.310">
    <property type="entry name" value="membrane protein fhac"/>
    <property type="match status" value="1"/>
</dbReference>
<dbReference type="InterPro" id="IPR013685">
    <property type="entry name" value="POTRA_FtsQ_type"/>
</dbReference>
<feature type="region of interest" description="Disordered" evidence="10">
    <location>
        <begin position="331"/>
        <end position="376"/>
    </location>
</feature>
<comment type="function">
    <text evidence="9">Essential cell division protein.</text>
</comment>
<dbReference type="Pfam" id="PF08478">
    <property type="entry name" value="POTRA_1"/>
    <property type="match status" value="1"/>
</dbReference>
<dbReference type="HAMAP" id="MF_00911">
    <property type="entry name" value="FtsQ_subfam"/>
    <property type="match status" value="1"/>
</dbReference>
<dbReference type="EMBL" id="SMGK01000004">
    <property type="protein sequence ID" value="TCK72117.1"/>
    <property type="molecule type" value="Genomic_DNA"/>
</dbReference>
<keyword evidence="4 9" id="KW-0132">Cell division</keyword>
<dbReference type="GO" id="GO:0043093">
    <property type="term" value="P:FtsZ-dependent cytokinesis"/>
    <property type="evidence" value="ECO:0007669"/>
    <property type="project" value="UniProtKB-UniRule"/>
</dbReference>
<evidence type="ECO:0000256" key="8">
    <source>
        <dbReference type="ARBA" id="ARBA00023306"/>
    </source>
</evidence>
<gene>
    <name evidence="9" type="primary">ftsQ</name>
    <name evidence="12" type="ORF">C7378_2750</name>
</gene>
<evidence type="ECO:0000259" key="11">
    <source>
        <dbReference type="PROSITE" id="PS51779"/>
    </source>
</evidence>
<reference evidence="12 13" key="1">
    <citation type="submission" date="2019-03" db="EMBL/GenBank/DDBJ databases">
        <title>Genomic Encyclopedia of Type Strains, Phase IV (KMG-IV): sequencing the most valuable type-strain genomes for metagenomic binning, comparative biology and taxonomic classification.</title>
        <authorList>
            <person name="Goeker M."/>
        </authorList>
    </citation>
    <scope>NUCLEOTIDE SEQUENCE [LARGE SCALE GENOMIC DNA]</scope>
    <source>
        <strain evidence="12 13">DSM 103428</strain>
    </source>
</reference>
<keyword evidence="3" id="KW-0997">Cell inner membrane</keyword>
<comment type="caution">
    <text evidence="12">The sequence shown here is derived from an EMBL/GenBank/DDBJ whole genome shotgun (WGS) entry which is preliminary data.</text>
</comment>
<dbReference type="Proteomes" id="UP000295210">
    <property type="component" value="Unassembled WGS sequence"/>
</dbReference>
<evidence type="ECO:0000256" key="3">
    <source>
        <dbReference type="ARBA" id="ARBA00022519"/>
    </source>
</evidence>
<evidence type="ECO:0000256" key="9">
    <source>
        <dbReference type="HAMAP-Rule" id="MF_00911"/>
    </source>
</evidence>
<evidence type="ECO:0000313" key="12">
    <source>
        <dbReference type="EMBL" id="TCK72117.1"/>
    </source>
</evidence>
<feature type="transmembrane region" description="Helical" evidence="9">
    <location>
        <begin position="84"/>
        <end position="108"/>
    </location>
</feature>
<dbReference type="PANTHER" id="PTHR35851:SF1">
    <property type="entry name" value="CELL DIVISION PROTEIN FTSQ"/>
    <property type="match status" value="1"/>
</dbReference>
<sequence>MAKLSAFPSRAAALDEDGQLDDYLRPEEASTPRSRRKIPRVDEAFADTFADTDDVSALPRPRRRVPVRKGFSVAAFARTRAGRIMAAALGLAVLGAIAAALFAFHYFLDTDPRFLIDSSASIQIQGNSEVTRPELLSVFGSDIGRNIFFVPLAERRAALEQLPWVEHATVMRILPDQLRVAITERTPVAFVRLGNHIELTDAHGVILTMPPATLAAMHYSFPVVTGINPGDPASIRAARMKIYQQFIAAINSGGERLSEELSEVDISDPEDVRALVPAAGSDILLHFGDDDFLARFHNYQAHLAEWRQQYPNLAAVDLRYERQVVLKMADGTVPGDNSQQAANPPAAIKPKAAAAPVHHARAAQAAPRHHPTRKHA</sequence>
<dbReference type="PANTHER" id="PTHR35851">
    <property type="entry name" value="CELL DIVISION PROTEIN FTSQ"/>
    <property type="match status" value="1"/>
</dbReference>
<feature type="compositionally biased region" description="Low complexity" evidence="10">
    <location>
        <begin position="341"/>
        <end position="366"/>
    </location>
</feature>
<keyword evidence="2 9" id="KW-1003">Cell membrane</keyword>
<comment type="subcellular location">
    <subcellularLocation>
        <location evidence="9">Cell membrane</location>
        <topology evidence="9">Single-pass type II membrane protein</topology>
    </subcellularLocation>
    <subcellularLocation>
        <location evidence="1">Membrane</location>
    </subcellularLocation>
    <text evidence="9">Localizes to the division septum.</text>
</comment>
<dbReference type="Pfam" id="PF03799">
    <property type="entry name" value="FtsQ_DivIB_C"/>
    <property type="match status" value="1"/>
</dbReference>
<keyword evidence="5 9" id="KW-0812">Transmembrane</keyword>
<feature type="compositionally biased region" description="Basic residues" evidence="10">
    <location>
        <begin position="367"/>
        <end position="376"/>
    </location>
</feature>
<proteinExistence type="inferred from homology"/>
<dbReference type="GO" id="GO:0090529">
    <property type="term" value="P:cell septum assembly"/>
    <property type="evidence" value="ECO:0007669"/>
    <property type="project" value="InterPro"/>
</dbReference>
<dbReference type="RefSeq" id="WP_131997724.1">
    <property type="nucleotide sequence ID" value="NZ_SMGK01000004.1"/>
</dbReference>
<feature type="region of interest" description="Disordered" evidence="10">
    <location>
        <begin position="18"/>
        <end position="39"/>
    </location>
</feature>
<keyword evidence="13" id="KW-1185">Reference proteome</keyword>
<dbReference type="InterPro" id="IPR034746">
    <property type="entry name" value="POTRA"/>
</dbReference>
<evidence type="ECO:0000313" key="13">
    <source>
        <dbReference type="Proteomes" id="UP000295210"/>
    </source>
</evidence>
<organism evidence="12 13">
    <name type="scientific">Acidipila rosea</name>
    <dbReference type="NCBI Taxonomy" id="768535"/>
    <lineage>
        <taxon>Bacteria</taxon>
        <taxon>Pseudomonadati</taxon>
        <taxon>Acidobacteriota</taxon>
        <taxon>Terriglobia</taxon>
        <taxon>Terriglobales</taxon>
        <taxon>Acidobacteriaceae</taxon>
        <taxon>Acidipila</taxon>
    </lineage>
</organism>
<protein>
    <recommendedName>
        <fullName evidence="9">Cell division protein FtsQ</fullName>
    </recommendedName>
</protein>
<dbReference type="InterPro" id="IPR026579">
    <property type="entry name" value="FtsQ"/>
</dbReference>
<evidence type="ECO:0000256" key="4">
    <source>
        <dbReference type="ARBA" id="ARBA00022618"/>
    </source>
</evidence>
<evidence type="ECO:0000256" key="6">
    <source>
        <dbReference type="ARBA" id="ARBA00022989"/>
    </source>
</evidence>
<dbReference type="GO" id="GO:0032153">
    <property type="term" value="C:cell division site"/>
    <property type="evidence" value="ECO:0007669"/>
    <property type="project" value="UniProtKB-UniRule"/>
</dbReference>
<accession>A0A4R1L4R5</accession>
<evidence type="ECO:0000256" key="7">
    <source>
        <dbReference type="ARBA" id="ARBA00023136"/>
    </source>
</evidence>
<name>A0A4R1L4R5_9BACT</name>
<dbReference type="PROSITE" id="PS51779">
    <property type="entry name" value="POTRA"/>
    <property type="match status" value="1"/>
</dbReference>
<comment type="similarity">
    <text evidence="9">Belongs to the FtsQ/DivIB family. FtsQ subfamily.</text>
</comment>
<dbReference type="AlphaFoldDB" id="A0A4R1L4R5"/>
<evidence type="ECO:0000256" key="2">
    <source>
        <dbReference type="ARBA" id="ARBA00022475"/>
    </source>
</evidence>
<keyword evidence="8 9" id="KW-0131">Cell cycle</keyword>
<feature type="domain" description="POTRA" evidence="11">
    <location>
        <begin position="117"/>
        <end position="185"/>
    </location>
</feature>
<keyword evidence="7 9" id="KW-0472">Membrane</keyword>
<evidence type="ECO:0000256" key="5">
    <source>
        <dbReference type="ARBA" id="ARBA00022692"/>
    </source>
</evidence>